<dbReference type="InterPro" id="IPR051214">
    <property type="entry name" value="GH32_Enzymes"/>
</dbReference>
<comment type="similarity">
    <text evidence="1">Belongs to the glycosyl hydrolase 32 family.</text>
</comment>
<organism evidence="5 6">
    <name type="scientific">Pedococcus bigeumensis</name>
    <dbReference type="NCBI Taxonomy" id="433644"/>
    <lineage>
        <taxon>Bacteria</taxon>
        <taxon>Bacillati</taxon>
        <taxon>Actinomycetota</taxon>
        <taxon>Actinomycetes</taxon>
        <taxon>Micrococcales</taxon>
        <taxon>Intrasporangiaceae</taxon>
        <taxon>Pedococcus</taxon>
    </lineage>
</organism>
<dbReference type="Pfam" id="PF00251">
    <property type="entry name" value="Glyco_hydro_32N"/>
    <property type="match status" value="1"/>
</dbReference>
<keyword evidence="6" id="KW-1185">Reference proteome</keyword>
<accession>A0A502CSM9</accession>
<dbReference type="CDD" id="cd18609">
    <property type="entry name" value="GH32-like"/>
    <property type="match status" value="1"/>
</dbReference>
<dbReference type="GO" id="GO:0016798">
    <property type="term" value="F:hydrolase activity, acting on glycosyl bonds"/>
    <property type="evidence" value="ECO:0007669"/>
    <property type="project" value="UniProtKB-KW"/>
</dbReference>
<keyword evidence="2 5" id="KW-0378">Hydrolase</keyword>
<evidence type="ECO:0000256" key="2">
    <source>
        <dbReference type="ARBA" id="ARBA00022801"/>
    </source>
</evidence>
<evidence type="ECO:0000313" key="5">
    <source>
        <dbReference type="EMBL" id="TPG14741.1"/>
    </source>
</evidence>
<dbReference type="PANTHER" id="PTHR43101">
    <property type="entry name" value="BETA-FRUCTOSIDASE"/>
    <property type="match status" value="1"/>
</dbReference>
<dbReference type="PANTHER" id="PTHR43101:SF1">
    <property type="entry name" value="BETA-FRUCTOSIDASE"/>
    <property type="match status" value="1"/>
</dbReference>
<name>A0A502CSM9_9MICO</name>
<proteinExistence type="inferred from homology"/>
<sequence length="327" mass="36022">MLRLDDLWVWDSWVADDGDLYHLFFLQAPRALVDPGTRHTAARVGHATSPDLVSWTYLGESFGPADSGADRFDNLAIWTGSVLHDGAQWRMFYTAVSTTGHHVYDQRIGSALSDDLQHWRRGGPDPAVRVDGRWYKTLANTPAPTEGPDLEGSSETWRDPLVFADAAGDGWHMLISARAKDAARNDDGVVAHATSSDLEHWILGEPLCAPGAGFGQLEVLQDRQIDGRWVLVFTCHPQEMTAERIARTGNYCTWSVPGPGPLGPWDIDAARPFTPEPDLFAAPLVQQRDGSWVLIGFRNLEPQGLDGFEITDPIPVTLDADGYLVAR</sequence>
<evidence type="ECO:0000256" key="1">
    <source>
        <dbReference type="ARBA" id="ARBA00009902"/>
    </source>
</evidence>
<comment type="caution">
    <text evidence="5">The sequence shown here is derived from an EMBL/GenBank/DDBJ whole genome shotgun (WGS) entry which is preliminary data.</text>
</comment>
<dbReference type="SUPFAM" id="SSF75005">
    <property type="entry name" value="Arabinanase/levansucrase/invertase"/>
    <property type="match status" value="1"/>
</dbReference>
<keyword evidence="3" id="KW-0326">Glycosidase</keyword>
<dbReference type="RefSeq" id="WP_140741913.1">
    <property type="nucleotide sequence ID" value="NZ_RCZM01000005.1"/>
</dbReference>
<evidence type="ECO:0000313" key="6">
    <source>
        <dbReference type="Proteomes" id="UP000317722"/>
    </source>
</evidence>
<dbReference type="EMBL" id="RCZM01000005">
    <property type="protein sequence ID" value="TPG14741.1"/>
    <property type="molecule type" value="Genomic_DNA"/>
</dbReference>
<gene>
    <name evidence="5" type="ORF">EAH86_14290</name>
</gene>
<protein>
    <submittedName>
        <fullName evidence="5">Glycosyl hydrolase</fullName>
    </submittedName>
</protein>
<evidence type="ECO:0000259" key="4">
    <source>
        <dbReference type="Pfam" id="PF00251"/>
    </source>
</evidence>
<dbReference type="InterPro" id="IPR023296">
    <property type="entry name" value="Glyco_hydro_beta-prop_sf"/>
</dbReference>
<reference evidence="5 6" key="1">
    <citation type="journal article" date="2019" name="Environ. Microbiol.">
        <title>Species interactions and distinct microbial communities in high Arctic permafrost affected cryosols are associated with the CH4 and CO2 gas fluxes.</title>
        <authorList>
            <person name="Altshuler I."/>
            <person name="Hamel J."/>
            <person name="Turney S."/>
            <person name="Magnuson E."/>
            <person name="Levesque R."/>
            <person name="Greer C."/>
            <person name="Whyte L.G."/>
        </authorList>
    </citation>
    <scope>NUCLEOTIDE SEQUENCE [LARGE SCALE GENOMIC DNA]</scope>
    <source>
        <strain evidence="5 6">S9.3A</strain>
    </source>
</reference>
<evidence type="ECO:0000256" key="3">
    <source>
        <dbReference type="ARBA" id="ARBA00023295"/>
    </source>
</evidence>
<feature type="domain" description="Glycosyl hydrolase family 32 N-terminal" evidence="4">
    <location>
        <begin position="19"/>
        <end position="241"/>
    </location>
</feature>
<dbReference type="OrthoDB" id="9776657at2"/>
<dbReference type="AlphaFoldDB" id="A0A502CSM9"/>
<dbReference type="Gene3D" id="2.115.10.20">
    <property type="entry name" value="Glycosyl hydrolase domain, family 43"/>
    <property type="match status" value="1"/>
</dbReference>
<dbReference type="Proteomes" id="UP000317722">
    <property type="component" value="Unassembled WGS sequence"/>
</dbReference>
<dbReference type="InterPro" id="IPR013148">
    <property type="entry name" value="Glyco_hydro_32_N"/>
</dbReference>